<feature type="non-terminal residue" evidence="3">
    <location>
        <position position="124"/>
    </location>
</feature>
<evidence type="ECO:0000313" key="3">
    <source>
        <dbReference type="EMBL" id="MBA0782178.1"/>
    </source>
</evidence>
<evidence type="ECO:0000313" key="2">
    <source>
        <dbReference type="EMBL" id="MBA0757678.1"/>
    </source>
</evidence>
<evidence type="ECO:0000259" key="1">
    <source>
        <dbReference type="Pfam" id="PF14416"/>
    </source>
</evidence>
<reference evidence="3 4" key="1">
    <citation type="journal article" date="2019" name="Genome Biol. Evol.">
        <title>Insights into the evolution of the New World diploid cottons (Gossypium, subgenus Houzingenia) based on genome sequencing.</title>
        <authorList>
            <person name="Grover C.E."/>
            <person name="Arick M.A. 2nd"/>
            <person name="Thrash A."/>
            <person name="Conover J.L."/>
            <person name="Sanders W.S."/>
            <person name="Peterson D.G."/>
            <person name="Frelichowski J.E."/>
            <person name="Scheffler J.A."/>
            <person name="Scheffler B.E."/>
            <person name="Wendel J.F."/>
        </authorList>
    </citation>
    <scope>NUCLEOTIDE SEQUENCE [LARGE SCALE GENOMIC DNA]</scope>
    <source>
        <strain evidence="3">8</strain>
        <tissue evidence="3">Leaf</tissue>
    </source>
</reference>
<feature type="domain" description="Trichome birefringence-like N-terminal" evidence="1">
    <location>
        <begin position="36"/>
        <end position="90"/>
    </location>
</feature>
<dbReference type="InterPro" id="IPR029962">
    <property type="entry name" value="TBL"/>
</dbReference>
<name>A0A7J9FAI3_9ROSI</name>
<dbReference type="PANTHER" id="PTHR32285:SF12">
    <property type="entry name" value="PROTEIN TRICHOME BIREFRINGENCE-LIKE 13"/>
    <property type="match status" value="1"/>
</dbReference>
<dbReference type="AlphaFoldDB" id="A0A7J9FAI3"/>
<gene>
    <name evidence="3" type="ORF">Gotri_003038</name>
    <name evidence="2" type="ORF">Gotri_020757</name>
</gene>
<dbReference type="Pfam" id="PF14416">
    <property type="entry name" value="PMR5N"/>
    <property type="match status" value="1"/>
</dbReference>
<accession>A0A7J9FAI3</accession>
<keyword evidence="4" id="KW-1185">Reference proteome</keyword>
<protein>
    <recommendedName>
        <fullName evidence="1">Trichome birefringence-like N-terminal domain-containing protein</fullName>
    </recommendedName>
</protein>
<dbReference type="EMBL" id="JABEZW010000001">
    <property type="protein sequence ID" value="MBA0757678.1"/>
    <property type="molecule type" value="Genomic_DNA"/>
</dbReference>
<comment type="caution">
    <text evidence="3">The sequence shown here is derived from an EMBL/GenBank/DDBJ whole genome shotgun (WGS) entry which is preliminary data.</text>
</comment>
<sequence>KASISSSTTHPQFLRFKPIDANLTTRSDPSATGDSSCDYSDGSWVYDPNAGFDRYDSSCKEIFKGWNCILNNKSNGRDIIKWRWKPRNCDLPPAGFIGDSLNRNMFVSLFCTLKRVSNDVKKWR</sequence>
<evidence type="ECO:0000313" key="4">
    <source>
        <dbReference type="Proteomes" id="UP000593568"/>
    </source>
</evidence>
<proteinExistence type="predicted"/>
<dbReference type="InterPro" id="IPR025846">
    <property type="entry name" value="TBL_N"/>
</dbReference>
<dbReference type="EMBL" id="JABEZW010000012">
    <property type="protein sequence ID" value="MBA0782178.1"/>
    <property type="molecule type" value="Genomic_DNA"/>
</dbReference>
<dbReference type="GO" id="GO:0005794">
    <property type="term" value="C:Golgi apparatus"/>
    <property type="evidence" value="ECO:0007669"/>
    <property type="project" value="TreeGrafter"/>
</dbReference>
<dbReference type="GO" id="GO:0016413">
    <property type="term" value="F:O-acetyltransferase activity"/>
    <property type="evidence" value="ECO:0007669"/>
    <property type="project" value="InterPro"/>
</dbReference>
<dbReference type="PANTHER" id="PTHR32285">
    <property type="entry name" value="PROTEIN TRICHOME BIREFRINGENCE-LIKE 9-RELATED"/>
    <property type="match status" value="1"/>
</dbReference>
<reference evidence="3" key="2">
    <citation type="submission" date="2020-04" db="EMBL/GenBank/DDBJ databases">
        <authorList>
            <person name="Grover C.E."/>
            <person name="Arick M.A. II"/>
            <person name="Thrash A."/>
            <person name="Conover J.L."/>
            <person name="Sanders W.S."/>
            <person name="Peterson D.G."/>
            <person name="Scheffler J.A."/>
            <person name="Scheffler B.E."/>
            <person name="Wendel J.F."/>
        </authorList>
    </citation>
    <scope>NUCLEOTIDE SEQUENCE</scope>
    <source>
        <strain evidence="3">8</strain>
        <tissue evidence="3">Leaf</tissue>
    </source>
</reference>
<feature type="non-terminal residue" evidence="3">
    <location>
        <position position="1"/>
    </location>
</feature>
<dbReference type="Proteomes" id="UP000593568">
    <property type="component" value="Unassembled WGS sequence"/>
</dbReference>
<organism evidence="3 4">
    <name type="scientific">Gossypium trilobum</name>
    <dbReference type="NCBI Taxonomy" id="34281"/>
    <lineage>
        <taxon>Eukaryota</taxon>
        <taxon>Viridiplantae</taxon>
        <taxon>Streptophyta</taxon>
        <taxon>Embryophyta</taxon>
        <taxon>Tracheophyta</taxon>
        <taxon>Spermatophyta</taxon>
        <taxon>Magnoliopsida</taxon>
        <taxon>eudicotyledons</taxon>
        <taxon>Gunneridae</taxon>
        <taxon>Pentapetalae</taxon>
        <taxon>rosids</taxon>
        <taxon>malvids</taxon>
        <taxon>Malvales</taxon>
        <taxon>Malvaceae</taxon>
        <taxon>Malvoideae</taxon>
        <taxon>Gossypium</taxon>
    </lineage>
</organism>